<dbReference type="InterPro" id="IPR051054">
    <property type="entry name" value="SorC_transcr_regulators"/>
</dbReference>
<gene>
    <name evidence="6" type="ORF">GEU84_016240</name>
</gene>
<accession>A0A8X8GX60</accession>
<evidence type="ECO:0000256" key="2">
    <source>
        <dbReference type="ARBA" id="ARBA00023015"/>
    </source>
</evidence>
<dbReference type="GO" id="GO:0003677">
    <property type="term" value="F:DNA binding"/>
    <property type="evidence" value="ECO:0007669"/>
    <property type="project" value="UniProtKB-KW"/>
</dbReference>
<dbReference type="SUPFAM" id="SSF100950">
    <property type="entry name" value="NagB/RpiA/CoA transferase-like"/>
    <property type="match status" value="1"/>
</dbReference>
<keyword evidence="4" id="KW-0804">Transcription</keyword>
<reference evidence="6" key="1">
    <citation type="submission" date="2020-05" db="EMBL/GenBank/DDBJ databases">
        <title>Fertoebacter nigrum gen. nov., sp. nov., a new member of the family Rhodobacteraceae.</title>
        <authorList>
            <person name="Szuroczki S."/>
            <person name="Abbaszade G."/>
            <person name="Buni D."/>
            <person name="Schumann P."/>
            <person name="Toth E."/>
        </authorList>
    </citation>
    <scope>NUCLEOTIDE SEQUENCE</scope>
    <source>
        <strain evidence="6">RG-N-1a</strain>
    </source>
</reference>
<dbReference type="Proteomes" id="UP000484076">
    <property type="component" value="Unassembled WGS sequence"/>
</dbReference>
<name>A0A8X8GX60_9RHOB</name>
<comment type="similarity">
    <text evidence="1">Belongs to the SorC transcriptional regulatory family.</text>
</comment>
<keyword evidence="3" id="KW-0238">DNA-binding</keyword>
<dbReference type="GO" id="GO:0030246">
    <property type="term" value="F:carbohydrate binding"/>
    <property type="evidence" value="ECO:0007669"/>
    <property type="project" value="InterPro"/>
</dbReference>
<sequence length="319" mass="34212">MNTVSPDETEAFLAEVCWHYYVNELTQQDVARVMGVTRLRVNRALQLARAEGIVRIEIASPFVTRLEMQANLCRKLGLAEAICAPADPVDHDYHGPVGAALAHWLAKGLRDAAWTSIGLSWGQTLKSAIQRLPRMALENLEIVSMIGGTSQGASFNAFGVASAMADKLGVNYSLFSAPIYLSPGTDRAIFLSEGAFQAHLARLQNLDLAVLVAGDVTQRSFLVSMGLPTGVTPQHLIDAGAVGDVLGHFLQADGTEVEHPISRSAIGMDLESLMKVPNRLLAAAGAHKVDIIIAACRRGLVQTLITDDVTARLVLEKLA</sequence>
<keyword evidence="7" id="KW-1185">Reference proteome</keyword>
<protein>
    <submittedName>
        <fullName evidence="6">Transcriptional regulator</fullName>
    </submittedName>
</protein>
<dbReference type="Gene3D" id="3.40.50.1360">
    <property type="match status" value="1"/>
</dbReference>
<evidence type="ECO:0000256" key="1">
    <source>
        <dbReference type="ARBA" id="ARBA00010466"/>
    </source>
</evidence>
<dbReference type="InterPro" id="IPR037171">
    <property type="entry name" value="NagB/RpiA_transferase-like"/>
</dbReference>
<feature type="domain" description="Sugar-binding" evidence="5">
    <location>
        <begin position="61"/>
        <end position="316"/>
    </location>
</feature>
<evidence type="ECO:0000313" key="7">
    <source>
        <dbReference type="Proteomes" id="UP000484076"/>
    </source>
</evidence>
<evidence type="ECO:0000256" key="3">
    <source>
        <dbReference type="ARBA" id="ARBA00023125"/>
    </source>
</evidence>
<dbReference type="RefSeq" id="WP_152828016.1">
    <property type="nucleotide sequence ID" value="NZ_WHUT02000010.1"/>
</dbReference>
<comment type="caution">
    <text evidence="6">The sequence shown here is derived from an EMBL/GenBank/DDBJ whole genome shotgun (WGS) entry which is preliminary data.</text>
</comment>
<evidence type="ECO:0000259" key="5">
    <source>
        <dbReference type="Pfam" id="PF04198"/>
    </source>
</evidence>
<dbReference type="EMBL" id="WHUT02000010">
    <property type="protein sequence ID" value="NUB45948.1"/>
    <property type="molecule type" value="Genomic_DNA"/>
</dbReference>
<dbReference type="AlphaFoldDB" id="A0A8X8GX60"/>
<dbReference type="InterPro" id="IPR036388">
    <property type="entry name" value="WH-like_DNA-bd_sf"/>
</dbReference>
<keyword evidence="2" id="KW-0805">Transcription regulation</keyword>
<dbReference type="PANTHER" id="PTHR34294:SF1">
    <property type="entry name" value="TRANSCRIPTIONAL REGULATOR LSRR"/>
    <property type="match status" value="1"/>
</dbReference>
<proteinExistence type="inferred from homology"/>
<dbReference type="InterPro" id="IPR007324">
    <property type="entry name" value="Sugar-bd_dom_put"/>
</dbReference>
<dbReference type="Gene3D" id="1.10.10.10">
    <property type="entry name" value="Winged helix-like DNA-binding domain superfamily/Winged helix DNA-binding domain"/>
    <property type="match status" value="1"/>
</dbReference>
<organism evidence="6 7">
    <name type="scientific">Fertoeibacter niger</name>
    <dbReference type="NCBI Taxonomy" id="2656921"/>
    <lineage>
        <taxon>Bacteria</taxon>
        <taxon>Pseudomonadati</taxon>
        <taxon>Pseudomonadota</taxon>
        <taxon>Alphaproteobacteria</taxon>
        <taxon>Rhodobacterales</taxon>
        <taxon>Paracoccaceae</taxon>
        <taxon>Fertoeibacter</taxon>
    </lineage>
</organism>
<dbReference type="PANTHER" id="PTHR34294">
    <property type="entry name" value="TRANSCRIPTIONAL REGULATOR-RELATED"/>
    <property type="match status" value="1"/>
</dbReference>
<evidence type="ECO:0000256" key="4">
    <source>
        <dbReference type="ARBA" id="ARBA00023163"/>
    </source>
</evidence>
<evidence type="ECO:0000313" key="6">
    <source>
        <dbReference type="EMBL" id="NUB45948.1"/>
    </source>
</evidence>
<dbReference type="Pfam" id="PF04198">
    <property type="entry name" value="Sugar-bind"/>
    <property type="match status" value="1"/>
</dbReference>